<dbReference type="FunCoup" id="A0A0P0X818">
    <property type="interactions" value="17"/>
</dbReference>
<protein>
    <submittedName>
        <fullName evidence="2">Os07g0583432 protein</fullName>
    </submittedName>
</protein>
<accession>A0A0P0X818</accession>
<dbReference type="Proteomes" id="UP000059680">
    <property type="component" value="Chromosome 7"/>
</dbReference>
<reference evidence="3" key="1">
    <citation type="journal article" date="2005" name="Nature">
        <title>The map-based sequence of the rice genome.</title>
        <authorList>
            <consortium name="International rice genome sequencing project (IRGSP)"/>
            <person name="Matsumoto T."/>
            <person name="Wu J."/>
            <person name="Kanamori H."/>
            <person name="Katayose Y."/>
            <person name="Fujisawa M."/>
            <person name="Namiki N."/>
            <person name="Mizuno H."/>
            <person name="Yamamoto K."/>
            <person name="Antonio B.A."/>
            <person name="Baba T."/>
            <person name="Sakata K."/>
            <person name="Nagamura Y."/>
            <person name="Aoki H."/>
            <person name="Arikawa K."/>
            <person name="Arita K."/>
            <person name="Bito T."/>
            <person name="Chiden Y."/>
            <person name="Fujitsuka N."/>
            <person name="Fukunaka R."/>
            <person name="Hamada M."/>
            <person name="Harada C."/>
            <person name="Hayashi A."/>
            <person name="Hijishita S."/>
            <person name="Honda M."/>
            <person name="Hosokawa S."/>
            <person name="Ichikawa Y."/>
            <person name="Idonuma A."/>
            <person name="Iijima M."/>
            <person name="Ikeda M."/>
            <person name="Ikeno M."/>
            <person name="Ito K."/>
            <person name="Ito S."/>
            <person name="Ito T."/>
            <person name="Ito Y."/>
            <person name="Ito Y."/>
            <person name="Iwabuchi A."/>
            <person name="Kamiya K."/>
            <person name="Karasawa W."/>
            <person name="Kurita K."/>
            <person name="Katagiri S."/>
            <person name="Kikuta A."/>
            <person name="Kobayashi H."/>
            <person name="Kobayashi N."/>
            <person name="Machita K."/>
            <person name="Maehara T."/>
            <person name="Masukawa M."/>
            <person name="Mizubayashi T."/>
            <person name="Mukai Y."/>
            <person name="Nagasaki H."/>
            <person name="Nagata Y."/>
            <person name="Naito S."/>
            <person name="Nakashima M."/>
            <person name="Nakama Y."/>
            <person name="Nakamichi Y."/>
            <person name="Nakamura M."/>
            <person name="Meguro A."/>
            <person name="Negishi M."/>
            <person name="Ohta I."/>
            <person name="Ohta T."/>
            <person name="Okamoto M."/>
            <person name="Ono N."/>
            <person name="Saji S."/>
            <person name="Sakaguchi M."/>
            <person name="Sakai K."/>
            <person name="Shibata M."/>
            <person name="Shimokawa T."/>
            <person name="Song J."/>
            <person name="Takazaki Y."/>
            <person name="Terasawa K."/>
            <person name="Tsugane M."/>
            <person name="Tsuji K."/>
            <person name="Ueda S."/>
            <person name="Waki K."/>
            <person name="Yamagata H."/>
            <person name="Yamamoto M."/>
            <person name="Yamamoto S."/>
            <person name="Yamane H."/>
            <person name="Yoshiki S."/>
            <person name="Yoshihara R."/>
            <person name="Yukawa K."/>
            <person name="Zhong H."/>
            <person name="Yano M."/>
            <person name="Yuan Q."/>
            <person name="Ouyang S."/>
            <person name="Liu J."/>
            <person name="Jones K.M."/>
            <person name="Gansberger K."/>
            <person name="Moffat K."/>
            <person name="Hill J."/>
            <person name="Bera J."/>
            <person name="Fadrosh D."/>
            <person name="Jin S."/>
            <person name="Johri S."/>
            <person name="Kim M."/>
            <person name="Overton L."/>
            <person name="Reardon M."/>
            <person name="Tsitrin T."/>
            <person name="Vuong H."/>
            <person name="Weaver B."/>
            <person name="Ciecko A."/>
            <person name="Tallon L."/>
            <person name="Jackson J."/>
            <person name="Pai G."/>
            <person name="Aken S.V."/>
            <person name="Utterback T."/>
            <person name="Reidmuller S."/>
            <person name="Feldblyum T."/>
            <person name="Hsiao J."/>
            <person name="Zismann V."/>
            <person name="Iobst S."/>
            <person name="de Vazeille A.R."/>
            <person name="Buell C.R."/>
            <person name="Ying K."/>
            <person name="Li Y."/>
            <person name="Lu T."/>
            <person name="Huang Y."/>
            <person name="Zhao Q."/>
            <person name="Feng Q."/>
            <person name="Zhang L."/>
            <person name="Zhu J."/>
            <person name="Weng Q."/>
            <person name="Mu J."/>
            <person name="Lu Y."/>
            <person name="Fan D."/>
            <person name="Liu Y."/>
            <person name="Guan J."/>
            <person name="Zhang Y."/>
            <person name="Yu S."/>
            <person name="Liu X."/>
            <person name="Zhang Y."/>
            <person name="Hong G."/>
            <person name="Han B."/>
            <person name="Choisne N."/>
            <person name="Demange N."/>
            <person name="Orjeda G."/>
            <person name="Samain S."/>
            <person name="Cattolico L."/>
            <person name="Pelletier E."/>
            <person name="Couloux A."/>
            <person name="Segurens B."/>
            <person name="Wincker P."/>
            <person name="D'Hont A."/>
            <person name="Scarpelli C."/>
            <person name="Weissenbach J."/>
            <person name="Salanoubat M."/>
            <person name="Quetier F."/>
            <person name="Yu Y."/>
            <person name="Kim H.R."/>
            <person name="Rambo T."/>
            <person name="Currie J."/>
            <person name="Collura K."/>
            <person name="Luo M."/>
            <person name="Yang T."/>
            <person name="Ammiraju J.S.S."/>
            <person name="Engler F."/>
            <person name="Soderlund C."/>
            <person name="Wing R.A."/>
            <person name="Palmer L.E."/>
            <person name="de la Bastide M."/>
            <person name="Spiegel L."/>
            <person name="Nascimento L."/>
            <person name="Zutavern T."/>
            <person name="O'Shaughnessy A."/>
            <person name="Dike S."/>
            <person name="Dedhia N."/>
            <person name="Preston R."/>
            <person name="Balija V."/>
            <person name="McCombie W.R."/>
            <person name="Chow T."/>
            <person name="Chen H."/>
            <person name="Chung M."/>
            <person name="Chen C."/>
            <person name="Shaw J."/>
            <person name="Wu H."/>
            <person name="Hsiao K."/>
            <person name="Chao Y."/>
            <person name="Chu M."/>
            <person name="Cheng C."/>
            <person name="Hour A."/>
            <person name="Lee P."/>
            <person name="Lin S."/>
            <person name="Lin Y."/>
            <person name="Liou J."/>
            <person name="Liu S."/>
            <person name="Hsing Y."/>
            <person name="Raghuvanshi S."/>
            <person name="Mohanty A."/>
            <person name="Bharti A.K."/>
            <person name="Gaur A."/>
            <person name="Gupta V."/>
            <person name="Kumar D."/>
            <person name="Ravi V."/>
            <person name="Vij S."/>
            <person name="Kapur A."/>
            <person name="Khurana P."/>
            <person name="Khurana P."/>
            <person name="Khurana J.P."/>
            <person name="Tyagi A.K."/>
            <person name="Gaikwad K."/>
            <person name="Singh A."/>
            <person name="Dalal V."/>
            <person name="Srivastava S."/>
            <person name="Dixit A."/>
            <person name="Pal A.K."/>
            <person name="Ghazi I.A."/>
            <person name="Yadav M."/>
            <person name="Pandit A."/>
            <person name="Bhargava A."/>
            <person name="Sureshbabu K."/>
            <person name="Batra K."/>
            <person name="Sharma T.R."/>
            <person name="Mohapatra T."/>
            <person name="Singh N.K."/>
            <person name="Messing J."/>
            <person name="Nelson A.B."/>
            <person name="Fuks G."/>
            <person name="Kavchok S."/>
            <person name="Keizer G."/>
            <person name="Linton E."/>
            <person name="Llaca V."/>
            <person name="Song R."/>
            <person name="Tanyolac B."/>
            <person name="Young S."/>
            <person name="Ho-Il K."/>
            <person name="Hahn J.H."/>
            <person name="Sangsakoo G."/>
            <person name="Vanavichit A."/>
            <person name="de Mattos Luiz.A.T."/>
            <person name="Zimmer P.D."/>
            <person name="Malone G."/>
            <person name="Dellagostin O."/>
            <person name="de Oliveira A.C."/>
            <person name="Bevan M."/>
            <person name="Bancroft I."/>
            <person name="Minx P."/>
            <person name="Cordum H."/>
            <person name="Wilson R."/>
            <person name="Cheng Z."/>
            <person name="Jin W."/>
            <person name="Jiang J."/>
            <person name="Leong S.A."/>
            <person name="Iwama H."/>
            <person name="Gojobori T."/>
            <person name="Itoh T."/>
            <person name="Niimura Y."/>
            <person name="Fujii Y."/>
            <person name="Habara T."/>
            <person name="Sakai H."/>
            <person name="Sato Y."/>
            <person name="Wilson G."/>
            <person name="Kumar K."/>
            <person name="McCouch S."/>
            <person name="Juretic N."/>
            <person name="Hoen D."/>
            <person name="Wright S."/>
            <person name="Bruskiewich R."/>
            <person name="Bureau T."/>
            <person name="Miyao A."/>
            <person name="Hirochika H."/>
            <person name="Nishikawa T."/>
            <person name="Kadowaki K."/>
            <person name="Sugiura M."/>
            <person name="Burr B."/>
            <person name="Sasaki T."/>
        </authorList>
    </citation>
    <scope>NUCLEOTIDE SEQUENCE [LARGE SCALE GENOMIC DNA]</scope>
    <source>
        <strain evidence="3">cv. Nipponbare</strain>
    </source>
</reference>
<evidence type="ECO:0000256" key="1">
    <source>
        <dbReference type="SAM" id="MobiDB-lite"/>
    </source>
</evidence>
<name>A0A0P0X818_ORYSJ</name>
<gene>
    <name evidence="2" type="ordered locus">Os07g0583432</name>
    <name evidence="2" type="ORF">OSNPB_070583432</name>
</gene>
<dbReference type="InParanoid" id="A0A0P0X818"/>
<dbReference type="EMBL" id="AP014963">
    <property type="protein sequence ID" value="BAT02358.1"/>
    <property type="molecule type" value="Genomic_DNA"/>
</dbReference>
<sequence>MLGYDSDGKLKTYWLLPGKNMSDGLRIIDSEVEINVMKSVSNKIKNFVIYFDHTNHVSGRNIDDIVLSPEAELPEVFNPSRQCQQTEEAESEDRNPRNAPDGHVVHEELDVGEEIVELSYKLR</sequence>
<dbReference type="PaxDb" id="39947-A0A0P0X818"/>
<feature type="region of interest" description="Disordered" evidence="1">
    <location>
        <begin position="76"/>
        <end position="106"/>
    </location>
</feature>
<proteinExistence type="predicted"/>
<keyword evidence="3" id="KW-1185">Reference proteome</keyword>
<organism evidence="2 3">
    <name type="scientific">Oryza sativa subsp. japonica</name>
    <name type="common">Rice</name>
    <dbReference type="NCBI Taxonomy" id="39947"/>
    <lineage>
        <taxon>Eukaryota</taxon>
        <taxon>Viridiplantae</taxon>
        <taxon>Streptophyta</taxon>
        <taxon>Embryophyta</taxon>
        <taxon>Tracheophyta</taxon>
        <taxon>Spermatophyta</taxon>
        <taxon>Magnoliopsida</taxon>
        <taxon>Liliopsida</taxon>
        <taxon>Poales</taxon>
        <taxon>Poaceae</taxon>
        <taxon>BOP clade</taxon>
        <taxon>Oryzoideae</taxon>
        <taxon>Oryzeae</taxon>
        <taxon>Oryzinae</taxon>
        <taxon>Oryza</taxon>
        <taxon>Oryza sativa</taxon>
    </lineage>
</organism>
<dbReference type="AlphaFoldDB" id="A0A0P0X818"/>
<reference evidence="2 3" key="2">
    <citation type="journal article" date="2013" name="Plant Cell Physiol.">
        <title>Rice Annotation Project Database (RAP-DB): an integrative and interactive database for rice genomics.</title>
        <authorList>
            <person name="Sakai H."/>
            <person name="Lee S.S."/>
            <person name="Tanaka T."/>
            <person name="Numa H."/>
            <person name="Kim J."/>
            <person name="Kawahara Y."/>
            <person name="Wakimoto H."/>
            <person name="Yang C.C."/>
            <person name="Iwamoto M."/>
            <person name="Abe T."/>
            <person name="Yamada Y."/>
            <person name="Muto A."/>
            <person name="Inokuchi H."/>
            <person name="Ikemura T."/>
            <person name="Matsumoto T."/>
            <person name="Sasaki T."/>
            <person name="Itoh T."/>
        </authorList>
    </citation>
    <scope>NUCLEOTIDE SEQUENCE [LARGE SCALE GENOMIC DNA]</scope>
    <source>
        <strain evidence="3">cv. Nipponbare</strain>
    </source>
</reference>
<evidence type="ECO:0000313" key="2">
    <source>
        <dbReference type="EMBL" id="BAT02358.1"/>
    </source>
</evidence>
<evidence type="ECO:0000313" key="3">
    <source>
        <dbReference type="Proteomes" id="UP000059680"/>
    </source>
</evidence>
<reference evidence="2 3" key="3">
    <citation type="journal article" date="2013" name="Rice">
        <title>Improvement of the Oryza sativa Nipponbare reference genome using next generation sequence and optical map data.</title>
        <authorList>
            <person name="Kawahara Y."/>
            <person name="de la Bastide M."/>
            <person name="Hamilton J.P."/>
            <person name="Kanamori H."/>
            <person name="McCombie W.R."/>
            <person name="Ouyang S."/>
            <person name="Schwartz D.C."/>
            <person name="Tanaka T."/>
            <person name="Wu J."/>
            <person name="Zhou S."/>
            <person name="Childs K.L."/>
            <person name="Davidson R.M."/>
            <person name="Lin H."/>
            <person name="Quesada-Ocampo L."/>
            <person name="Vaillancourt B."/>
            <person name="Sakai H."/>
            <person name="Lee S.S."/>
            <person name="Kim J."/>
            <person name="Numa H."/>
            <person name="Itoh T."/>
            <person name="Buell C.R."/>
            <person name="Matsumoto T."/>
        </authorList>
    </citation>
    <scope>NUCLEOTIDE SEQUENCE [LARGE SCALE GENOMIC DNA]</scope>
    <source>
        <strain evidence="3">cv. Nipponbare</strain>
    </source>
</reference>